<dbReference type="Proteomes" id="UP000069940">
    <property type="component" value="Unassembled WGS sequence"/>
</dbReference>
<feature type="region of interest" description="Disordered" evidence="1">
    <location>
        <begin position="263"/>
        <end position="306"/>
    </location>
</feature>
<evidence type="ECO:0000313" key="3">
    <source>
        <dbReference type="EnsemblMetazoa" id="AALFPA23_012125.P17301"/>
    </source>
</evidence>
<reference evidence="3" key="2">
    <citation type="submission" date="2025-05" db="UniProtKB">
        <authorList>
            <consortium name="EnsemblMetazoa"/>
        </authorList>
    </citation>
    <scope>IDENTIFICATION</scope>
    <source>
        <strain evidence="3">Foshan</strain>
    </source>
</reference>
<protein>
    <recommendedName>
        <fullName evidence="5">DUF4794 domain-containing protein</fullName>
    </recommendedName>
</protein>
<keyword evidence="4" id="KW-1185">Reference proteome</keyword>
<feature type="region of interest" description="Disordered" evidence="1">
    <location>
        <begin position="191"/>
        <end position="230"/>
    </location>
</feature>
<organism evidence="3 4">
    <name type="scientific">Aedes albopictus</name>
    <name type="common">Asian tiger mosquito</name>
    <name type="synonym">Stegomyia albopicta</name>
    <dbReference type="NCBI Taxonomy" id="7160"/>
    <lineage>
        <taxon>Eukaryota</taxon>
        <taxon>Metazoa</taxon>
        <taxon>Ecdysozoa</taxon>
        <taxon>Arthropoda</taxon>
        <taxon>Hexapoda</taxon>
        <taxon>Insecta</taxon>
        <taxon>Pterygota</taxon>
        <taxon>Neoptera</taxon>
        <taxon>Endopterygota</taxon>
        <taxon>Diptera</taxon>
        <taxon>Nematocera</taxon>
        <taxon>Culicoidea</taxon>
        <taxon>Culicidae</taxon>
        <taxon>Culicinae</taxon>
        <taxon>Aedini</taxon>
        <taxon>Aedes</taxon>
        <taxon>Stegomyia</taxon>
    </lineage>
</organism>
<evidence type="ECO:0000256" key="2">
    <source>
        <dbReference type="SAM" id="SignalP"/>
    </source>
</evidence>
<dbReference type="GeneID" id="115257666"/>
<dbReference type="RefSeq" id="XP_029713365.2">
    <property type="nucleotide sequence ID" value="XM_029857505.2"/>
</dbReference>
<evidence type="ECO:0008006" key="5">
    <source>
        <dbReference type="Google" id="ProtNLM"/>
    </source>
</evidence>
<feature type="region of interest" description="Disordered" evidence="1">
    <location>
        <begin position="136"/>
        <end position="160"/>
    </location>
</feature>
<reference evidence="4" key="1">
    <citation type="journal article" date="2015" name="Proc. Natl. Acad. Sci. U.S.A.">
        <title>Genome sequence of the Asian Tiger mosquito, Aedes albopictus, reveals insights into its biology, genetics, and evolution.</title>
        <authorList>
            <person name="Chen X.G."/>
            <person name="Jiang X."/>
            <person name="Gu J."/>
            <person name="Xu M."/>
            <person name="Wu Y."/>
            <person name="Deng Y."/>
            <person name="Zhang C."/>
            <person name="Bonizzoni M."/>
            <person name="Dermauw W."/>
            <person name="Vontas J."/>
            <person name="Armbruster P."/>
            <person name="Huang X."/>
            <person name="Yang Y."/>
            <person name="Zhang H."/>
            <person name="He W."/>
            <person name="Peng H."/>
            <person name="Liu Y."/>
            <person name="Wu K."/>
            <person name="Chen J."/>
            <person name="Lirakis M."/>
            <person name="Topalis P."/>
            <person name="Van Leeuwen T."/>
            <person name="Hall A.B."/>
            <person name="Jiang X."/>
            <person name="Thorpe C."/>
            <person name="Mueller R.L."/>
            <person name="Sun C."/>
            <person name="Waterhouse R.M."/>
            <person name="Yan G."/>
            <person name="Tu Z.J."/>
            <person name="Fang X."/>
            <person name="James A.A."/>
        </authorList>
    </citation>
    <scope>NUCLEOTIDE SEQUENCE [LARGE SCALE GENOMIC DNA]</scope>
    <source>
        <strain evidence="4">Foshan</strain>
    </source>
</reference>
<name>A0ABM1YTV8_AEDAL</name>
<dbReference type="EnsemblMetazoa" id="AALFPA23_012125.R17301">
    <property type="protein sequence ID" value="AALFPA23_012125.P17301"/>
    <property type="gene ID" value="AALFPA23_012125"/>
</dbReference>
<feature type="chain" id="PRO_5045035115" description="DUF4794 domain-containing protein" evidence="2">
    <location>
        <begin position="16"/>
        <end position="379"/>
    </location>
</feature>
<feature type="signal peptide" evidence="2">
    <location>
        <begin position="1"/>
        <end position="15"/>
    </location>
</feature>
<evidence type="ECO:0000313" key="4">
    <source>
        <dbReference type="Proteomes" id="UP000069940"/>
    </source>
</evidence>
<sequence length="379" mass="41979">MKLFVLCLFLGAVAAEAPFAGYAPSGWRPQGAQFRLPTEYGAPVVEQKQEVEVTKEKVAFAAQVVETSVETTTEQLLSNEYLPPATTTEQPELDPIRVQGLPQSQFRDFQKQPQPSFAVNGQLRVSPSSNFKFGRQEQAQPAAAYGVPEQDANDSDAQDLPENQQIPQQLPLFPQNGRLRATQNQNFQFGRQEQAQPAQAYGVPDQDDNDSNNPEEQYPDPRQTSGANQAPQQPIFAFNGQLRAFPANQFKFGRQEQAQLTQTYGTPGDKDAEESGSEDLPEEPEPTDAPSSDSDDSVNQGPNGDGRTVIAVANSFTGQYYVLGPDNNLQRVMYATSQSDDDRRNMGFTAQLRYSQVEPIRGPVYAYNEQGQLVRIYKK</sequence>
<evidence type="ECO:0000256" key="1">
    <source>
        <dbReference type="SAM" id="MobiDB-lite"/>
    </source>
</evidence>
<proteinExistence type="predicted"/>
<feature type="compositionally biased region" description="Acidic residues" evidence="1">
    <location>
        <begin position="271"/>
        <end position="286"/>
    </location>
</feature>
<keyword evidence="2" id="KW-0732">Signal</keyword>
<accession>A0ABM1YTV8</accession>